<proteinExistence type="predicted"/>
<sequence length="324" mass="37769">MNKVSIIVPVFNVALYLERCVQSLLRQNYPNYELILIDDCSTDGSGEMCDSLAGKNDKIRVIHHSQNAGLSAARNSGIDAVCGDFITFVDSDDFVKEDFLLKMMELASEFDAQLVQCGYEKGSADCFSERQNLVKTQSFMAKEALCGYRIKSQACCKLYKKELFDGIRFPVGLIHEDEYVTYKLVYRSKTVAVTTDELYYYYQRPNSIMGNVTNVSAQYNRRNDWILAYVERITFFEKENEPQLVYRTYEKICIDIILRYAEMMRVKSEINENRRKSYHRNFKCCYPLALKKEHIPLKRKLFYTMFRYVPKLTGRIAAQLKLRG</sequence>
<evidence type="ECO:0000259" key="1">
    <source>
        <dbReference type="Pfam" id="PF00535"/>
    </source>
</evidence>
<dbReference type="PANTHER" id="PTHR43685:SF2">
    <property type="entry name" value="GLYCOSYLTRANSFERASE 2-LIKE DOMAIN-CONTAINING PROTEIN"/>
    <property type="match status" value="1"/>
</dbReference>
<dbReference type="PANTHER" id="PTHR43685">
    <property type="entry name" value="GLYCOSYLTRANSFERASE"/>
    <property type="match status" value="1"/>
</dbReference>
<dbReference type="AlphaFoldDB" id="A0A926DKA0"/>
<dbReference type="Gene3D" id="3.90.550.10">
    <property type="entry name" value="Spore Coat Polysaccharide Biosynthesis Protein SpsA, Chain A"/>
    <property type="match status" value="1"/>
</dbReference>
<gene>
    <name evidence="2" type="ORF">H8698_02300</name>
</gene>
<dbReference type="SUPFAM" id="SSF53448">
    <property type="entry name" value="Nucleotide-diphospho-sugar transferases"/>
    <property type="match status" value="1"/>
</dbReference>
<feature type="domain" description="Glycosyltransferase 2-like" evidence="1">
    <location>
        <begin position="5"/>
        <end position="164"/>
    </location>
</feature>
<reference evidence="2" key="1">
    <citation type="submission" date="2020-08" db="EMBL/GenBank/DDBJ databases">
        <title>Genome public.</title>
        <authorList>
            <person name="Liu C."/>
            <person name="Sun Q."/>
        </authorList>
    </citation>
    <scope>NUCLEOTIDE SEQUENCE</scope>
    <source>
        <strain evidence="2">H8</strain>
    </source>
</reference>
<dbReference type="Proteomes" id="UP000611762">
    <property type="component" value="Unassembled WGS sequence"/>
</dbReference>
<evidence type="ECO:0000313" key="3">
    <source>
        <dbReference type="Proteomes" id="UP000611762"/>
    </source>
</evidence>
<dbReference type="InterPro" id="IPR001173">
    <property type="entry name" value="Glyco_trans_2-like"/>
</dbReference>
<dbReference type="CDD" id="cd00761">
    <property type="entry name" value="Glyco_tranf_GTA_type"/>
    <property type="match status" value="1"/>
</dbReference>
<dbReference type="EMBL" id="JACRSU010000001">
    <property type="protein sequence ID" value="MBC8539806.1"/>
    <property type="molecule type" value="Genomic_DNA"/>
</dbReference>
<evidence type="ECO:0000313" key="2">
    <source>
        <dbReference type="EMBL" id="MBC8539806.1"/>
    </source>
</evidence>
<dbReference type="InterPro" id="IPR050834">
    <property type="entry name" value="Glycosyltransf_2"/>
</dbReference>
<comment type="caution">
    <text evidence="2">The sequence shown here is derived from an EMBL/GenBank/DDBJ whole genome shotgun (WGS) entry which is preliminary data.</text>
</comment>
<protein>
    <submittedName>
        <fullName evidence="2">Glycosyltransferase family 2 protein</fullName>
    </submittedName>
</protein>
<dbReference type="InterPro" id="IPR029044">
    <property type="entry name" value="Nucleotide-diphossugar_trans"/>
</dbReference>
<name>A0A926DKA0_9FIRM</name>
<accession>A0A926DKA0</accession>
<organism evidence="2 3">
    <name type="scientific">Congzhengia minquanensis</name>
    <dbReference type="NCBI Taxonomy" id="2763657"/>
    <lineage>
        <taxon>Bacteria</taxon>
        <taxon>Bacillati</taxon>
        <taxon>Bacillota</taxon>
        <taxon>Clostridia</taxon>
        <taxon>Eubacteriales</taxon>
        <taxon>Oscillospiraceae</taxon>
        <taxon>Congzhengia</taxon>
    </lineage>
</organism>
<dbReference type="RefSeq" id="WP_249311003.1">
    <property type="nucleotide sequence ID" value="NZ_JACRSU010000001.1"/>
</dbReference>
<keyword evidence="3" id="KW-1185">Reference proteome</keyword>
<dbReference type="Pfam" id="PF00535">
    <property type="entry name" value="Glycos_transf_2"/>
    <property type="match status" value="1"/>
</dbReference>